<dbReference type="InterPro" id="IPR009057">
    <property type="entry name" value="Homeodomain-like_sf"/>
</dbReference>
<reference evidence="7" key="1">
    <citation type="submission" date="2016-07" db="EMBL/GenBank/DDBJ databases">
        <authorList>
            <person name="Florea S."/>
            <person name="Webb J.S."/>
            <person name="Jaromczyk J."/>
            <person name="Schardl C.L."/>
        </authorList>
    </citation>
    <scope>NUCLEOTIDE SEQUENCE [LARGE SCALE GENOMIC DNA]</scope>
    <source>
        <strain evidence="7">MV-1</strain>
    </source>
</reference>
<evidence type="ECO:0000256" key="4">
    <source>
        <dbReference type="PROSITE-ProRule" id="PRU00335"/>
    </source>
</evidence>
<dbReference type="InterPro" id="IPR036271">
    <property type="entry name" value="Tet_transcr_reg_TetR-rel_C_sf"/>
</dbReference>
<proteinExistence type="predicted"/>
<dbReference type="InterPro" id="IPR001647">
    <property type="entry name" value="HTH_TetR"/>
</dbReference>
<feature type="DNA-binding region" description="H-T-H motif" evidence="4">
    <location>
        <begin position="28"/>
        <end position="47"/>
    </location>
</feature>
<keyword evidence="7" id="KW-1185">Reference proteome</keyword>
<protein>
    <submittedName>
        <fullName evidence="6">TetR family transcriptional regulator</fullName>
    </submittedName>
</protein>
<sequence length="190" mass="20668">MPARVQSPQTVVQGLSEVFREYGFAGASLAHISAATGLGKGSLYHAFPGGKEEMAGAVLNDIDTWFENHVFQPLDDKNIQPALAVQDMLQACMTYFQCGGRVCLVGVFALSDTRDTFGAAVNGYFLRWNTALVAALCRGGVKKAVAEDLAEETLSRIQGGLVLARAFDDKSYFEREIKRLSQRLKSALEL</sequence>
<dbReference type="RefSeq" id="WP_069958809.1">
    <property type="nucleotide sequence ID" value="NZ_MCGG01000052.1"/>
</dbReference>
<evidence type="ECO:0000313" key="6">
    <source>
        <dbReference type="EMBL" id="OEJ65350.1"/>
    </source>
</evidence>
<dbReference type="STRING" id="28181.BEN30_14625"/>
<dbReference type="Gene3D" id="1.10.357.10">
    <property type="entry name" value="Tetracycline Repressor, domain 2"/>
    <property type="match status" value="1"/>
</dbReference>
<evidence type="ECO:0000256" key="3">
    <source>
        <dbReference type="ARBA" id="ARBA00023163"/>
    </source>
</evidence>
<dbReference type="Pfam" id="PF21993">
    <property type="entry name" value="TetR_C_13_2"/>
    <property type="match status" value="1"/>
</dbReference>
<evidence type="ECO:0000259" key="5">
    <source>
        <dbReference type="PROSITE" id="PS50977"/>
    </source>
</evidence>
<keyword evidence="3" id="KW-0804">Transcription</keyword>
<comment type="caution">
    <text evidence="6">The sequence shown here is derived from an EMBL/GenBank/DDBJ whole genome shotgun (WGS) entry which is preliminary data.</text>
</comment>
<dbReference type="PANTHER" id="PTHR47506:SF1">
    <property type="entry name" value="HTH-TYPE TRANSCRIPTIONAL REGULATOR YJDC"/>
    <property type="match status" value="1"/>
</dbReference>
<evidence type="ECO:0000256" key="1">
    <source>
        <dbReference type="ARBA" id="ARBA00023015"/>
    </source>
</evidence>
<dbReference type="InterPro" id="IPR054156">
    <property type="entry name" value="YxaF_TetR_C"/>
</dbReference>
<dbReference type="Pfam" id="PF00440">
    <property type="entry name" value="TetR_N"/>
    <property type="match status" value="1"/>
</dbReference>
<dbReference type="AlphaFoldDB" id="A0A1E5Q5H3"/>
<name>A0A1E5Q5H3_9PROT</name>
<dbReference type="EMBL" id="MCGG01000052">
    <property type="protein sequence ID" value="OEJ65350.1"/>
    <property type="molecule type" value="Genomic_DNA"/>
</dbReference>
<dbReference type="SUPFAM" id="SSF46689">
    <property type="entry name" value="Homeodomain-like"/>
    <property type="match status" value="1"/>
</dbReference>
<organism evidence="6 7">
    <name type="scientific">Magnetovibrio blakemorei</name>
    <dbReference type="NCBI Taxonomy" id="28181"/>
    <lineage>
        <taxon>Bacteria</taxon>
        <taxon>Pseudomonadati</taxon>
        <taxon>Pseudomonadota</taxon>
        <taxon>Alphaproteobacteria</taxon>
        <taxon>Rhodospirillales</taxon>
        <taxon>Magnetovibrionaceae</taxon>
        <taxon>Magnetovibrio</taxon>
    </lineage>
</organism>
<keyword evidence="2 4" id="KW-0238">DNA-binding</keyword>
<evidence type="ECO:0000313" key="7">
    <source>
        <dbReference type="Proteomes" id="UP000095347"/>
    </source>
</evidence>
<evidence type="ECO:0000256" key="2">
    <source>
        <dbReference type="ARBA" id="ARBA00023125"/>
    </source>
</evidence>
<dbReference type="PROSITE" id="PS50977">
    <property type="entry name" value="HTH_TETR_2"/>
    <property type="match status" value="1"/>
</dbReference>
<feature type="domain" description="HTH tetR-type" evidence="5">
    <location>
        <begin position="5"/>
        <end position="65"/>
    </location>
</feature>
<accession>A0A1E5Q5H3</accession>
<gene>
    <name evidence="6" type="ORF">BEN30_14625</name>
</gene>
<dbReference type="OrthoDB" id="9811084at2"/>
<dbReference type="Proteomes" id="UP000095347">
    <property type="component" value="Unassembled WGS sequence"/>
</dbReference>
<dbReference type="SUPFAM" id="SSF48498">
    <property type="entry name" value="Tetracyclin repressor-like, C-terminal domain"/>
    <property type="match status" value="1"/>
</dbReference>
<dbReference type="GO" id="GO:0003677">
    <property type="term" value="F:DNA binding"/>
    <property type="evidence" value="ECO:0007669"/>
    <property type="project" value="UniProtKB-UniRule"/>
</dbReference>
<keyword evidence="1" id="KW-0805">Transcription regulation</keyword>
<dbReference type="PANTHER" id="PTHR47506">
    <property type="entry name" value="TRANSCRIPTIONAL REGULATORY PROTEIN"/>
    <property type="match status" value="1"/>
</dbReference>